<evidence type="ECO:0000313" key="8">
    <source>
        <dbReference type="Proteomes" id="UP001426770"/>
    </source>
</evidence>
<dbReference type="Proteomes" id="UP001426770">
    <property type="component" value="Unassembled WGS sequence"/>
</dbReference>
<evidence type="ECO:0000256" key="2">
    <source>
        <dbReference type="ARBA" id="ARBA00023125"/>
    </source>
</evidence>
<dbReference type="Gene3D" id="1.10.357.10">
    <property type="entry name" value="Tetracycline Repressor, domain 2"/>
    <property type="match status" value="1"/>
</dbReference>
<organism evidence="7 8">
    <name type="scientific">Demequina sediminis</name>
    <dbReference type="NCBI Taxonomy" id="1930058"/>
    <lineage>
        <taxon>Bacteria</taxon>
        <taxon>Bacillati</taxon>
        <taxon>Actinomycetota</taxon>
        <taxon>Actinomycetes</taxon>
        <taxon>Micrococcales</taxon>
        <taxon>Demequinaceae</taxon>
        <taxon>Demequina</taxon>
    </lineage>
</organism>
<comment type="caution">
    <text evidence="7">The sequence shown here is derived from an EMBL/GenBank/DDBJ whole genome shotgun (WGS) entry which is preliminary data.</text>
</comment>
<proteinExistence type="predicted"/>
<dbReference type="SUPFAM" id="SSF46689">
    <property type="entry name" value="Homeodomain-like"/>
    <property type="match status" value="1"/>
</dbReference>
<dbReference type="PANTHER" id="PTHR30055">
    <property type="entry name" value="HTH-TYPE TRANSCRIPTIONAL REGULATOR RUTR"/>
    <property type="match status" value="1"/>
</dbReference>
<dbReference type="InterPro" id="IPR001647">
    <property type="entry name" value="HTH_TetR"/>
</dbReference>
<protein>
    <recommendedName>
        <fullName evidence="6">HTH tetR-type domain-containing protein</fullName>
    </recommendedName>
</protein>
<keyword evidence="1" id="KW-0805">Transcription regulation</keyword>
<name>A0ABP9WD97_9MICO</name>
<accession>A0ABP9WD97</accession>
<dbReference type="RefSeq" id="WP_286215856.1">
    <property type="nucleotide sequence ID" value="NZ_AP027736.1"/>
</dbReference>
<keyword evidence="3" id="KW-0804">Transcription</keyword>
<evidence type="ECO:0000256" key="1">
    <source>
        <dbReference type="ARBA" id="ARBA00023015"/>
    </source>
</evidence>
<evidence type="ECO:0000259" key="6">
    <source>
        <dbReference type="PROSITE" id="PS50977"/>
    </source>
</evidence>
<feature type="region of interest" description="Disordered" evidence="5">
    <location>
        <begin position="1"/>
        <end position="33"/>
    </location>
</feature>
<feature type="domain" description="HTH tetR-type" evidence="6">
    <location>
        <begin position="36"/>
        <end position="96"/>
    </location>
</feature>
<dbReference type="InterPro" id="IPR009057">
    <property type="entry name" value="Homeodomain-like_sf"/>
</dbReference>
<dbReference type="InterPro" id="IPR050109">
    <property type="entry name" value="HTH-type_TetR-like_transc_reg"/>
</dbReference>
<feature type="compositionally biased region" description="Polar residues" evidence="5">
    <location>
        <begin position="1"/>
        <end position="11"/>
    </location>
</feature>
<reference evidence="7 8" key="1">
    <citation type="submission" date="2024-02" db="EMBL/GenBank/DDBJ databases">
        <title>Lysinimicrobium sediminis NBRC 112286.</title>
        <authorList>
            <person name="Ichikawa N."/>
            <person name="Katano-Makiyama Y."/>
            <person name="Hidaka K."/>
        </authorList>
    </citation>
    <scope>NUCLEOTIDE SEQUENCE [LARGE SCALE GENOMIC DNA]</scope>
    <source>
        <strain evidence="7 8">NBRC 112286</strain>
    </source>
</reference>
<evidence type="ECO:0000313" key="7">
    <source>
        <dbReference type="EMBL" id="GAA5517809.1"/>
    </source>
</evidence>
<keyword evidence="2 4" id="KW-0238">DNA-binding</keyword>
<dbReference type="PRINTS" id="PR00455">
    <property type="entry name" value="HTHTETR"/>
</dbReference>
<dbReference type="EMBL" id="BAABRR010000001">
    <property type="protein sequence ID" value="GAA5517809.1"/>
    <property type="molecule type" value="Genomic_DNA"/>
</dbReference>
<feature type="DNA-binding region" description="H-T-H motif" evidence="4">
    <location>
        <begin position="59"/>
        <end position="78"/>
    </location>
</feature>
<evidence type="ECO:0000256" key="4">
    <source>
        <dbReference type="PROSITE-ProRule" id="PRU00335"/>
    </source>
</evidence>
<gene>
    <name evidence="7" type="ORF">Lsed01_00219</name>
</gene>
<dbReference type="PANTHER" id="PTHR30055:SF200">
    <property type="entry name" value="HTH-TYPE TRANSCRIPTIONAL REPRESSOR BDCR"/>
    <property type="match status" value="1"/>
</dbReference>
<dbReference type="InterPro" id="IPR011075">
    <property type="entry name" value="TetR_C"/>
</dbReference>
<dbReference type="PROSITE" id="PS50977">
    <property type="entry name" value="HTH_TETR_2"/>
    <property type="match status" value="1"/>
</dbReference>
<dbReference type="Pfam" id="PF00440">
    <property type="entry name" value="TetR_N"/>
    <property type="match status" value="1"/>
</dbReference>
<dbReference type="InterPro" id="IPR036271">
    <property type="entry name" value="Tet_transcr_reg_TetR-rel_C_sf"/>
</dbReference>
<evidence type="ECO:0000256" key="3">
    <source>
        <dbReference type="ARBA" id="ARBA00023163"/>
    </source>
</evidence>
<keyword evidence="8" id="KW-1185">Reference proteome</keyword>
<sequence length="219" mass="23168">MTATHAPTATGTRDDRRASSQATGSLGSRIAPRRGPAVAEEIVEAASRLFATHGIRAVSADRILAEVGFSKVTFYRHFPSKDDVVVAYLERELARVRAAIAQGTGVPPDLTTIAAALTEDMCGPGFRGCPFINAAAEYPDAEHPVRRVVADFRAVMMRAIEGWLVSAGVARDGADTALLAHQIMMLRDGALVAGYLDRDPDAVTRGLANAMGTLLGGRP</sequence>
<evidence type="ECO:0000256" key="5">
    <source>
        <dbReference type="SAM" id="MobiDB-lite"/>
    </source>
</evidence>
<dbReference type="Pfam" id="PF16925">
    <property type="entry name" value="TetR_C_13"/>
    <property type="match status" value="1"/>
</dbReference>
<dbReference type="SUPFAM" id="SSF48498">
    <property type="entry name" value="Tetracyclin repressor-like, C-terminal domain"/>
    <property type="match status" value="1"/>
</dbReference>